<evidence type="ECO:0000259" key="15">
    <source>
        <dbReference type="SMART" id="SM00936"/>
    </source>
</evidence>
<accession>A0ABV7HYW2</accession>
<comment type="caution">
    <text evidence="16">The sequence shown here is derived from an EMBL/GenBank/DDBJ whole genome shotgun (WGS) entry which is preliminary data.</text>
</comment>
<evidence type="ECO:0000256" key="2">
    <source>
        <dbReference type="ARBA" id="ARBA00004752"/>
    </source>
</evidence>
<evidence type="ECO:0000313" key="16">
    <source>
        <dbReference type="EMBL" id="MFC3162451.1"/>
    </source>
</evidence>
<evidence type="ECO:0000256" key="13">
    <source>
        <dbReference type="RuleBase" id="RU004016"/>
    </source>
</evidence>
<keyword evidence="6" id="KW-0645">Protease</keyword>
<name>A0ABV7HYW2_9HYPH</name>
<dbReference type="InterPro" id="IPR012907">
    <property type="entry name" value="Peptidase_S11_C"/>
</dbReference>
<organism evidence="16 17">
    <name type="scientific">Ciceribacter thiooxidans</name>
    <dbReference type="NCBI Taxonomy" id="1969821"/>
    <lineage>
        <taxon>Bacteria</taxon>
        <taxon>Pseudomonadati</taxon>
        <taxon>Pseudomonadota</taxon>
        <taxon>Alphaproteobacteria</taxon>
        <taxon>Hyphomicrobiales</taxon>
        <taxon>Rhizobiaceae</taxon>
        <taxon>Ciceribacter</taxon>
    </lineage>
</organism>
<dbReference type="InterPro" id="IPR001967">
    <property type="entry name" value="Peptidase_S11_N"/>
</dbReference>
<dbReference type="PANTHER" id="PTHR21581">
    <property type="entry name" value="D-ALANYL-D-ALANINE CARBOXYPEPTIDASE"/>
    <property type="match status" value="1"/>
</dbReference>
<proteinExistence type="inferred from homology"/>
<dbReference type="EC" id="3.4.16.4" evidence="4"/>
<keyword evidence="17" id="KW-1185">Reference proteome</keyword>
<gene>
    <name evidence="16" type="ORF">ACFOHV_04055</name>
</gene>
<keyword evidence="11" id="KW-0961">Cell wall biogenesis/degradation</keyword>
<comment type="pathway">
    <text evidence="2">Cell wall biogenesis; peptidoglycan biosynthesis.</text>
</comment>
<dbReference type="EMBL" id="JBHRTG010000004">
    <property type="protein sequence ID" value="MFC3162451.1"/>
    <property type="molecule type" value="Genomic_DNA"/>
</dbReference>
<evidence type="ECO:0000313" key="17">
    <source>
        <dbReference type="Proteomes" id="UP001595647"/>
    </source>
</evidence>
<evidence type="ECO:0000256" key="10">
    <source>
        <dbReference type="ARBA" id="ARBA00022984"/>
    </source>
</evidence>
<evidence type="ECO:0000256" key="14">
    <source>
        <dbReference type="SAM" id="SignalP"/>
    </source>
</evidence>
<dbReference type="Pfam" id="PF00768">
    <property type="entry name" value="Peptidase_S11"/>
    <property type="match status" value="1"/>
</dbReference>
<dbReference type="InterPro" id="IPR018044">
    <property type="entry name" value="Peptidase_S11"/>
</dbReference>
<dbReference type="InterPro" id="IPR012338">
    <property type="entry name" value="Beta-lactam/transpept-like"/>
</dbReference>
<dbReference type="Pfam" id="PF07943">
    <property type="entry name" value="PBP5_C"/>
    <property type="match status" value="1"/>
</dbReference>
<feature type="chain" id="PRO_5045061828" description="serine-type D-Ala-D-Ala carboxypeptidase" evidence="14">
    <location>
        <begin position="21"/>
        <end position="385"/>
    </location>
</feature>
<dbReference type="RefSeq" id="WP_182307574.1">
    <property type="nucleotide sequence ID" value="NZ_CP059896.1"/>
</dbReference>
<dbReference type="Proteomes" id="UP001595647">
    <property type="component" value="Unassembled WGS sequence"/>
</dbReference>
<feature type="signal peptide" evidence="14">
    <location>
        <begin position="1"/>
        <end position="20"/>
    </location>
</feature>
<keyword evidence="10" id="KW-0573">Peptidoglycan synthesis</keyword>
<dbReference type="SUPFAM" id="SSF56601">
    <property type="entry name" value="beta-lactamase/transpeptidase-like"/>
    <property type="match status" value="1"/>
</dbReference>
<evidence type="ECO:0000256" key="7">
    <source>
        <dbReference type="ARBA" id="ARBA00022729"/>
    </source>
</evidence>
<keyword evidence="8 16" id="KW-0378">Hydrolase</keyword>
<comment type="similarity">
    <text evidence="3 13">Belongs to the peptidase S11 family.</text>
</comment>
<evidence type="ECO:0000256" key="1">
    <source>
        <dbReference type="ARBA" id="ARBA00003217"/>
    </source>
</evidence>
<keyword evidence="7 14" id="KW-0732">Signal</keyword>
<evidence type="ECO:0000256" key="4">
    <source>
        <dbReference type="ARBA" id="ARBA00012448"/>
    </source>
</evidence>
<keyword evidence="5 16" id="KW-0121">Carboxypeptidase</keyword>
<dbReference type="InterPro" id="IPR015956">
    <property type="entry name" value="Peniciliin-bd_prot_C_sf"/>
</dbReference>
<sequence>MAAMLTLLVLVLLTGLPVAAQQKTAPVFETKAAQVYLIEASTGTILLSKNPTKTLAPASLAKMMTLEVVFDALKRGEVSLDTVYKVSEHAWRTGGAPSRTSTMFAALNSQVRVEDLLKGVAVQMANDGCIVLAEGMAGSEQNFAERMNARAAALGLTDTHFANPTGLPDPANRTTAKDMVTLARHLQTAYPDYYRLLSLPDFEWNKIYQRNRNPMLAAGIGADGLATGFAEGEGFSILTSAEQNGRRLFLATGGLATDKDRREEAVRLLKWGFENFEMRTLFKAGETIGQASVYGGERGKVDLVAKAPVEIYVPVTNPERLAARIVYRWPLDAPVSQGQDVGTLRITAGDRLLREVPLKTAAAVEPGTLRQKATDALIELLFFWL</sequence>
<evidence type="ECO:0000256" key="3">
    <source>
        <dbReference type="ARBA" id="ARBA00007164"/>
    </source>
</evidence>
<evidence type="ECO:0000256" key="9">
    <source>
        <dbReference type="ARBA" id="ARBA00022960"/>
    </source>
</evidence>
<evidence type="ECO:0000256" key="5">
    <source>
        <dbReference type="ARBA" id="ARBA00022645"/>
    </source>
</evidence>
<dbReference type="PRINTS" id="PR00725">
    <property type="entry name" value="DADACBPTASE1"/>
</dbReference>
<comment type="catalytic activity">
    <reaction evidence="12">
        <text>Preferential cleavage: (Ac)2-L-Lys-D-Ala-|-D-Ala. Also transpeptidation of peptidyl-alanyl moieties that are N-acyl substituents of D-alanine.</text>
        <dbReference type="EC" id="3.4.16.4"/>
    </reaction>
</comment>
<evidence type="ECO:0000256" key="12">
    <source>
        <dbReference type="ARBA" id="ARBA00034000"/>
    </source>
</evidence>
<comment type="function">
    <text evidence="1">Removes C-terminal D-alanyl residues from sugar-peptide cell wall precursors.</text>
</comment>
<protein>
    <recommendedName>
        <fullName evidence="4">serine-type D-Ala-D-Ala carboxypeptidase</fullName>
        <ecNumber evidence="4">3.4.16.4</ecNumber>
    </recommendedName>
</protein>
<dbReference type="Gene3D" id="3.40.710.10">
    <property type="entry name" value="DD-peptidase/beta-lactamase superfamily"/>
    <property type="match status" value="1"/>
</dbReference>
<reference evidence="17" key="1">
    <citation type="journal article" date="2019" name="Int. J. Syst. Evol. Microbiol.">
        <title>The Global Catalogue of Microorganisms (GCM) 10K type strain sequencing project: providing services to taxonomists for standard genome sequencing and annotation.</title>
        <authorList>
            <consortium name="The Broad Institute Genomics Platform"/>
            <consortium name="The Broad Institute Genome Sequencing Center for Infectious Disease"/>
            <person name="Wu L."/>
            <person name="Ma J."/>
        </authorList>
    </citation>
    <scope>NUCLEOTIDE SEQUENCE [LARGE SCALE GENOMIC DNA]</scope>
    <source>
        <strain evidence="17">KCTC 52231</strain>
    </source>
</reference>
<evidence type="ECO:0000256" key="11">
    <source>
        <dbReference type="ARBA" id="ARBA00023316"/>
    </source>
</evidence>
<keyword evidence="9" id="KW-0133">Cell shape</keyword>
<evidence type="ECO:0000256" key="6">
    <source>
        <dbReference type="ARBA" id="ARBA00022670"/>
    </source>
</evidence>
<dbReference type="Gene3D" id="2.60.410.10">
    <property type="entry name" value="D-Ala-D-Ala carboxypeptidase, C-terminal domain"/>
    <property type="match status" value="1"/>
</dbReference>
<feature type="domain" description="Peptidase S11 D-Ala-D-Ala carboxypeptidase A C-terminal" evidence="15">
    <location>
        <begin position="276"/>
        <end position="366"/>
    </location>
</feature>
<dbReference type="GO" id="GO:0004180">
    <property type="term" value="F:carboxypeptidase activity"/>
    <property type="evidence" value="ECO:0007669"/>
    <property type="project" value="UniProtKB-KW"/>
</dbReference>
<dbReference type="PANTHER" id="PTHR21581:SF6">
    <property type="entry name" value="TRAFFICKING PROTEIN PARTICLE COMPLEX SUBUNIT 12"/>
    <property type="match status" value="1"/>
</dbReference>
<evidence type="ECO:0000256" key="8">
    <source>
        <dbReference type="ARBA" id="ARBA00022801"/>
    </source>
</evidence>
<dbReference type="InterPro" id="IPR037167">
    <property type="entry name" value="Peptidase_S11_C_sf"/>
</dbReference>
<dbReference type="SMART" id="SM00936">
    <property type="entry name" value="PBP5_C"/>
    <property type="match status" value="1"/>
</dbReference>
<dbReference type="SUPFAM" id="SSF69189">
    <property type="entry name" value="Penicillin-binding protein associated domain"/>
    <property type="match status" value="1"/>
</dbReference>